<proteinExistence type="predicted"/>
<reference evidence="2 3" key="1">
    <citation type="submission" date="2015-06" db="EMBL/GenBank/DDBJ databases">
        <title>Improved classification and identification of acetic acid bacteria using matrix-assisted laser desorption/ionization time-of-flight mass spectrometry; Gluconobacter nephelii and Gluconobacter uchimurae are later heterotypic synonyms of Gluconobacter japonicus and Gluconobacter oxydans, respectively.</title>
        <authorList>
            <person name="Li L."/>
            <person name="Cleenwerck I."/>
            <person name="De Vuyst L."/>
            <person name="Vandamme P."/>
        </authorList>
    </citation>
    <scope>NUCLEOTIDE SEQUENCE [LARGE SCALE GENOMIC DNA]</scope>
    <source>
        <strain evidence="2 3">LMG 1552</strain>
    </source>
</reference>
<evidence type="ECO:0000313" key="2">
    <source>
        <dbReference type="EMBL" id="KXV23146.1"/>
    </source>
</evidence>
<name>A0A149S8V3_9PROT</name>
<gene>
    <name evidence="2" type="ORF">AD933_00165</name>
</gene>
<dbReference type="PATRIC" id="fig|178901.13.peg.706"/>
<dbReference type="EMBL" id="LHZF01000027">
    <property type="protein sequence ID" value="KXV23146.1"/>
    <property type="molecule type" value="Genomic_DNA"/>
</dbReference>
<keyword evidence="1" id="KW-0732">Signal</keyword>
<dbReference type="Proteomes" id="UP000075526">
    <property type="component" value="Unassembled WGS sequence"/>
</dbReference>
<dbReference type="AlphaFoldDB" id="A0A149S8V3"/>
<comment type="caution">
    <text evidence="2">The sequence shown here is derived from an EMBL/GenBank/DDBJ whole genome shotgun (WGS) entry which is preliminary data.</text>
</comment>
<feature type="signal peptide" evidence="1">
    <location>
        <begin position="1"/>
        <end position="38"/>
    </location>
</feature>
<evidence type="ECO:0000313" key="3">
    <source>
        <dbReference type="Proteomes" id="UP000075526"/>
    </source>
</evidence>
<accession>A0A149S8V3</accession>
<evidence type="ECO:0000256" key="1">
    <source>
        <dbReference type="SAM" id="SignalP"/>
    </source>
</evidence>
<feature type="chain" id="PRO_5007554335" evidence="1">
    <location>
        <begin position="39"/>
        <end position="175"/>
    </location>
</feature>
<sequence>MVRLRSHASLTGKPGLHRVLLLASAVASSALSMPCAMAEPGAATQKKVGQPGSVYLPQDRERIVVTPSAAQPPPPLPPVVLYPHANPVGQPVRTTGVQGRVSGHQYDWGVFNRGNGEAAGFGPVGEYGIAPWAEDWSRLRDKSKRKDPFDLIKYIALNESGSIWLSFSGETRLSV</sequence>
<organism evidence="2 3">
    <name type="scientific">Acetobacter malorum</name>
    <dbReference type="NCBI Taxonomy" id="178901"/>
    <lineage>
        <taxon>Bacteria</taxon>
        <taxon>Pseudomonadati</taxon>
        <taxon>Pseudomonadota</taxon>
        <taxon>Alphaproteobacteria</taxon>
        <taxon>Acetobacterales</taxon>
        <taxon>Acetobacteraceae</taxon>
        <taxon>Acetobacter</taxon>
    </lineage>
</organism>
<protein>
    <submittedName>
        <fullName evidence="2">Uncharacterized protein</fullName>
    </submittedName>
</protein>